<dbReference type="GO" id="GO:0046872">
    <property type="term" value="F:metal ion binding"/>
    <property type="evidence" value="ECO:0007669"/>
    <property type="project" value="UniProtKB-KW"/>
</dbReference>
<evidence type="ECO:0000313" key="6">
    <source>
        <dbReference type="EMBL" id="MVT26162.1"/>
    </source>
</evidence>
<keyword evidence="4" id="KW-0460">Magnesium</keyword>
<dbReference type="SUPFAM" id="SSF88723">
    <property type="entry name" value="PIN domain-like"/>
    <property type="match status" value="1"/>
</dbReference>
<dbReference type="GO" id="GO:0004518">
    <property type="term" value="F:nuclease activity"/>
    <property type="evidence" value="ECO:0007669"/>
    <property type="project" value="UniProtKB-KW"/>
</dbReference>
<keyword evidence="3" id="KW-0378">Hydrolase</keyword>
<name>A0A7K1UIF6_9MICC</name>
<dbReference type="InterPro" id="IPR029060">
    <property type="entry name" value="PIN-like_dom_sf"/>
</dbReference>
<comment type="caution">
    <text evidence="6">The sequence shown here is derived from an EMBL/GenBank/DDBJ whole genome shotgun (WGS) entry which is preliminary data.</text>
</comment>
<dbReference type="GO" id="GO:0016787">
    <property type="term" value="F:hydrolase activity"/>
    <property type="evidence" value="ECO:0007669"/>
    <property type="project" value="UniProtKB-KW"/>
</dbReference>
<keyword evidence="2" id="KW-0479">Metal-binding</keyword>
<evidence type="ECO:0000259" key="5">
    <source>
        <dbReference type="Pfam" id="PF01850"/>
    </source>
</evidence>
<evidence type="ECO:0000256" key="4">
    <source>
        <dbReference type="ARBA" id="ARBA00022842"/>
    </source>
</evidence>
<evidence type="ECO:0000256" key="1">
    <source>
        <dbReference type="ARBA" id="ARBA00022722"/>
    </source>
</evidence>
<gene>
    <name evidence="6" type="ORF">GNZ21_07295</name>
</gene>
<dbReference type="AlphaFoldDB" id="A0A7K1UIF6"/>
<dbReference type="Pfam" id="PF01850">
    <property type="entry name" value="PIN"/>
    <property type="match status" value="1"/>
</dbReference>
<dbReference type="EMBL" id="WRPM01000051">
    <property type="protein sequence ID" value="MVT26162.1"/>
    <property type="molecule type" value="Genomic_DNA"/>
</dbReference>
<dbReference type="CDD" id="cd09874">
    <property type="entry name" value="PIN_MT3492-like"/>
    <property type="match status" value="1"/>
</dbReference>
<organism evidence="6 7">
    <name type="scientific">Nesterenkonia alkaliphila</name>
    <dbReference type="NCBI Taxonomy" id="1463631"/>
    <lineage>
        <taxon>Bacteria</taxon>
        <taxon>Bacillati</taxon>
        <taxon>Actinomycetota</taxon>
        <taxon>Actinomycetes</taxon>
        <taxon>Micrococcales</taxon>
        <taxon>Micrococcaceae</taxon>
        <taxon>Nesterenkonia</taxon>
    </lineage>
</organism>
<evidence type="ECO:0000256" key="3">
    <source>
        <dbReference type="ARBA" id="ARBA00022801"/>
    </source>
</evidence>
<keyword evidence="7" id="KW-1185">Reference proteome</keyword>
<evidence type="ECO:0000313" key="7">
    <source>
        <dbReference type="Proteomes" id="UP000460157"/>
    </source>
</evidence>
<keyword evidence="1" id="KW-0540">Nuclease</keyword>
<accession>A0A7K1UIF6</accession>
<dbReference type="InterPro" id="IPR002716">
    <property type="entry name" value="PIN_dom"/>
</dbReference>
<evidence type="ECO:0000256" key="2">
    <source>
        <dbReference type="ARBA" id="ARBA00022723"/>
    </source>
</evidence>
<reference evidence="6 7" key="1">
    <citation type="submission" date="2019-12" db="EMBL/GenBank/DDBJ databases">
        <title>Nesterenkonia muleiensis sp. nov., a novel actinobacterium isolated from sap of Populus euphratica.</title>
        <authorList>
            <person name="Wang R."/>
        </authorList>
    </citation>
    <scope>NUCLEOTIDE SEQUENCE [LARGE SCALE GENOMIC DNA]</scope>
    <source>
        <strain evidence="6 7">F10</strain>
    </source>
</reference>
<protein>
    <submittedName>
        <fullName evidence="6">PIN domain-containing protein</fullName>
    </submittedName>
</protein>
<proteinExistence type="predicted"/>
<dbReference type="Gene3D" id="3.40.50.1010">
    <property type="entry name" value="5'-nuclease"/>
    <property type="match status" value="1"/>
</dbReference>
<dbReference type="Proteomes" id="UP000460157">
    <property type="component" value="Unassembled WGS sequence"/>
</dbReference>
<feature type="domain" description="PIN" evidence="5">
    <location>
        <begin position="5"/>
        <end position="122"/>
    </location>
</feature>
<sequence length="139" mass="15420">MVTSYYLDTSVALRILLGESPVAARWFEHAVESPADAVISSRVLRTEMTRALRRVRQPIDMRSEILDFIGLVPLDHGILQEAEAIVPHIMTLDAIHLASALHSGVEELVIATHDKNMTSVAKELGFDTHDPVADDPEQR</sequence>